<protein>
    <submittedName>
        <fullName evidence="2">Uncharacterized protein</fullName>
    </submittedName>
</protein>
<dbReference type="SUPFAM" id="SSF48452">
    <property type="entry name" value="TPR-like"/>
    <property type="match status" value="1"/>
</dbReference>
<keyword evidence="3" id="KW-1185">Reference proteome</keyword>
<reference evidence="2 3" key="1">
    <citation type="journal article" date="2006" name="Science">
        <title>Phytophthora genome sequences uncover evolutionary origins and mechanisms of pathogenesis.</title>
        <authorList>
            <person name="Tyler B.M."/>
            <person name="Tripathy S."/>
            <person name="Zhang X."/>
            <person name="Dehal P."/>
            <person name="Jiang R.H."/>
            <person name="Aerts A."/>
            <person name="Arredondo F.D."/>
            <person name="Baxter L."/>
            <person name="Bensasson D."/>
            <person name="Beynon J.L."/>
            <person name="Chapman J."/>
            <person name="Damasceno C.M."/>
            <person name="Dorrance A.E."/>
            <person name="Dou D."/>
            <person name="Dickerman A.W."/>
            <person name="Dubchak I.L."/>
            <person name="Garbelotto M."/>
            <person name="Gijzen M."/>
            <person name="Gordon S.G."/>
            <person name="Govers F."/>
            <person name="Grunwald N.J."/>
            <person name="Huang W."/>
            <person name="Ivors K.L."/>
            <person name="Jones R.W."/>
            <person name="Kamoun S."/>
            <person name="Krampis K."/>
            <person name="Lamour K.H."/>
            <person name="Lee M.K."/>
            <person name="McDonald W.H."/>
            <person name="Medina M."/>
            <person name="Meijer H.J."/>
            <person name="Nordberg E.K."/>
            <person name="Maclean D.J."/>
            <person name="Ospina-Giraldo M.D."/>
            <person name="Morris P.F."/>
            <person name="Phuntumart V."/>
            <person name="Putnam N.H."/>
            <person name="Rash S."/>
            <person name="Rose J.K."/>
            <person name="Sakihama Y."/>
            <person name="Salamov A.A."/>
            <person name="Savidor A."/>
            <person name="Scheuring C.F."/>
            <person name="Smith B.M."/>
            <person name="Sobral B.W."/>
            <person name="Terry A."/>
            <person name="Torto-Alalibo T.A."/>
            <person name="Win J."/>
            <person name="Xu Z."/>
            <person name="Zhang H."/>
            <person name="Grigoriev I.V."/>
            <person name="Rokhsar D.S."/>
            <person name="Boore J.L."/>
        </authorList>
    </citation>
    <scope>NUCLEOTIDE SEQUENCE [LARGE SCALE GENOMIC DNA]</scope>
    <source>
        <strain evidence="2 3">P6497</strain>
    </source>
</reference>
<evidence type="ECO:0000313" key="3">
    <source>
        <dbReference type="Proteomes" id="UP000002640"/>
    </source>
</evidence>
<dbReference type="Gene3D" id="1.25.40.10">
    <property type="entry name" value="Tetratricopeptide repeat domain"/>
    <property type="match status" value="2"/>
</dbReference>
<feature type="compositionally biased region" description="Basic and acidic residues" evidence="1">
    <location>
        <begin position="199"/>
        <end position="213"/>
    </location>
</feature>
<dbReference type="Proteomes" id="UP000002640">
    <property type="component" value="Unassembled WGS sequence"/>
</dbReference>
<dbReference type="InParanoid" id="G4Z760"/>
<name>G4Z760_PHYSP</name>
<dbReference type="STRING" id="1094619.G4Z760"/>
<dbReference type="SMR" id="G4Z760"/>
<dbReference type="InterPro" id="IPR050754">
    <property type="entry name" value="FKBP4/5/8-like"/>
</dbReference>
<organism evidence="2 3">
    <name type="scientific">Phytophthora sojae (strain P6497)</name>
    <name type="common">Soybean stem and root rot agent</name>
    <name type="synonym">Phytophthora megasperma f. sp. glycines</name>
    <dbReference type="NCBI Taxonomy" id="1094619"/>
    <lineage>
        <taxon>Eukaryota</taxon>
        <taxon>Sar</taxon>
        <taxon>Stramenopiles</taxon>
        <taxon>Oomycota</taxon>
        <taxon>Peronosporomycetes</taxon>
        <taxon>Peronosporales</taxon>
        <taxon>Peronosporaceae</taxon>
        <taxon>Phytophthora</taxon>
    </lineage>
</organism>
<dbReference type="GeneID" id="20656861"/>
<proteinExistence type="predicted"/>
<gene>
    <name evidence="2" type="ORF">PHYSODRAFT_492713</name>
</gene>
<feature type="region of interest" description="Disordered" evidence="1">
    <location>
        <begin position="73"/>
        <end position="95"/>
    </location>
</feature>
<dbReference type="EMBL" id="JH159153">
    <property type="protein sequence ID" value="EGZ22444.1"/>
    <property type="molecule type" value="Genomic_DNA"/>
</dbReference>
<dbReference type="AlphaFoldDB" id="G4Z760"/>
<dbReference type="OMA" id="LAMLHYN"/>
<dbReference type="InterPro" id="IPR011990">
    <property type="entry name" value="TPR-like_helical_dom_sf"/>
</dbReference>
<dbReference type="RefSeq" id="XP_009525161.1">
    <property type="nucleotide sequence ID" value="XM_009526866.1"/>
</dbReference>
<accession>G4Z760</accession>
<sequence length="521" mass="58092">MSSASYAAWAKFDVEEELERVDEAEQREQQHRQQLQQERAKQSVESSATQAAQQSADILAAQAAVAALKAKKRVRRGRAAPAEEKKKEESEAVEADEDVEKAAKLQAQAALFALKHELLQQIMESRRLGDKKLSAEQKDWEGAQKAFAKTLDAVKRLEALAPELLKAEEEQTKLLGKEPAAASNQQEKSANGGGCGHSGEGEHSCGKGCSHEGAKKPEVVKKPEPLPKANDLVAIIKMFYKDAYMGIGACDLERGRLAAATEAFKEVLLRDEVQLSAWLRRGEAFERMDAPLLAMLHFSRITNLDSDHEKGKEALDRVKTKLLNSGDACSADNNTVQREVSKCTDGRTFKEVLERIQWVFEEANVLAVESFFDYSTTKYQVVLGCLQVLRARPEFSSTNEEAVSPVLHELEISCHVNIASGCLEMQRNYTKAINHCDQALHLDGNRAIIHFRMGQIYHALHIYEKAFGYYDAAKALVPPAVTTETEEQHKRMIAAIAKEKDKCKFDRNQYDMGYLRSLAAK</sequence>
<feature type="compositionally biased region" description="Low complexity" evidence="1">
    <location>
        <begin position="32"/>
        <end position="55"/>
    </location>
</feature>
<dbReference type="SMART" id="SM00028">
    <property type="entry name" value="TPR"/>
    <property type="match status" value="4"/>
</dbReference>
<feature type="compositionally biased region" description="Basic and acidic residues" evidence="1">
    <location>
        <begin position="81"/>
        <end position="90"/>
    </location>
</feature>
<dbReference type="PANTHER" id="PTHR46512">
    <property type="entry name" value="PEPTIDYLPROLYL ISOMERASE"/>
    <property type="match status" value="1"/>
</dbReference>
<evidence type="ECO:0000256" key="1">
    <source>
        <dbReference type="SAM" id="MobiDB-lite"/>
    </source>
</evidence>
<feature type="compositionally biased region" description="Basic and acidic residues" evidence="1">
    <location>
        <begin position="21"/>
        <end position="31"/>
    </location>
</feature>
<feature type="region of interest" description="Disordered" evidence="1">
    <location>
        <begin position="20"/>
        <end position="55"/>
    </location>
</feature>
<dbReference type="InterPro" id="IPR019734">
    <property type="entry name" value="TPR_rpt"/>
</dbReference>
<dbReference type="KEGG" id="psoj:PHYSODRAFT_492713"/>
<evidence type="ECO:0000313" key="2">
    <source>
        <dbReference type="EMBL" id="EGZ22444.1"/>
    </source>
</evidence>
<feature type="region of interest" description="Disordered" evidence="1">
    <location>
        <begin position="176"/>
        <end position="213"/>
    </location>
</feature>